<dbReference type="EMBL" id="BAAANN010000004">
    <property type="protein sequence ID" value="GAA1946330.1"/>
    <property type="molecule type" value="Genomic_DNA"/>
</dbReference>
<evidence type="ECO:0000256" key="4">
    <source>
        <dbReference type="ARBA" id="ARBA00022438"/>
    </source>
</evidence>
<evidence type="ECO:0000256" key="10">
    <source>
        <dbReference type="SAM" id="SignalP"/>
    </source>
</evidence>
<keyword evidence="7" id="KW-0720">Serine protease</keyword>
<organism evidence="12 13">
    <name type="scientific">Amycolatopsis minnesotensis</name>
    <dbReference type="NCBI Taxonomy" id="337894"/>
    <lineage>
        <taxon>Bacteria</taxon>
        <taxon>Bacillati</taxon>
        <taxon>Actinomycetota</taxon>
        <taxon>Actinomycetes</taxon>
        <taxon>Pseudonocardiales</taxon>
        <taxon>Pseudonocardiaceae</taxon>
        <taxon>Amycolatopsis</taxon>
    </lineage>
</organism>
<dbReference type="SMART" id="SM00939">
    <property type="entry name" value="PepX_C"/>
    <property type="match status" value="1"/>
</dbReference>
<keyword evidence="10" id="KW-0732">Signal</keyword>
<evidence type="ECO:0000256" key="3">
    <source>
        <dbReference type="ARBA" id="ARBA00012463"/>
    </source>
</evidence>
<dbReference type="Gene3D" id="2.60.120.260">
    <property type="entry name" value="Galactose-binding domain-like"/>
    <property type="match status" value="1"/>
</dbReference>
<evidence type="ECO:0000256" key="9">
    <source>
        <dbReference type="SAM" id="MobiDB-lite"/>
    </source>
</evidence>
<dbReference type="Proteomes" id="UP001501116">
    <property type="component" value="Unassembled WGS sequence"/>
</dbReference>
<accession>A0ABP5BJ32</accession>
<protein>
    <recommendedName>
        <fullName evidence="3">Xaa-Pro dipeptidyl-peptidase</fullName>
        <ecNumber evidence="3">3.4.14.11</ecNumber>
    </recommendedName>
    <alternativeName>
        <fullName evidence="8">X-prolyl-dipeptidyl aminopeptidase</fullName>
    </alternativeName>
</protein>
<evidence type="ECO:0000256" key="6">
    <source>
        <dbReference type="ARBA" id="ARBA00022801"/>
    </source>
</evidence>
<dbReference type="InterPro" id="IPR008252">
    <property type="entry name" value="Pept_S15_Xpro"/>
</dbReference>
<dbReference type="InterPro" id="IPR013736">
    <property type="entry name" value="Xaa-Pro_dipept_C"/>
</dbReference>
<name>A0ABP5BJ32_9PSEU</name>
<feature type="region of interest" description="Disordered" evidence="9">
    <location>
        <begin position="416"/>
        <end position="435"/>
    </location>
</feature>
<evidence type="ECO:0000313" key="13">
    <source>
        <dbReference type="Proteomes" id="UP001501116"/>
    </source>
</evidence>
<keyword evidence="13" id="KW-1185">Reference proteome</keyword>
<dbReference type="Pfam" id="PF02129">
    <property type="entry name" value="Peptidase_S15"/>
    <property type="match status" value="1"/>
</dbReference>
<evidence type="ECO:0000256" key="8">
    <source>
        <dbReference type="ARBA" id="ARBA00030045"/>
    </source>
</evidence>
<feature type="domain" description="Xaa-Pro dipeptidyl-peptidase C-terminal" evidence="11">
    <location>
        <begin position="369"/>
        <end position="639"/>
    </location>
</feature>
<dbReference type="Gene3D" id="3.40.50.1820">
    <property type="entry name" value="alpha/beta hydrolase"/>
    <property type="match status" value="1"/>
</dbReference>
<dbReference type="Pfam" id="PF08530">
    <property type="entry name" value="PepX_C"/>
    <property type="match status" value="1"/>
</dbReference>
<dbReference type="PRINTS" id="PR00923">
    <property type="entry name" value="LACTOPTASE"/>
</dbReference>
<evidence type="ECO:0000256" key="1">
    <source>
        <dbReference type="ARBA" id="ARBA00000123"/>
    </source>
</evidence>
<dbReference type="NCBIfam" id="TIGR00976">
    <property type="entry name" value="CocE_NonD"/>
    <property type="match status" value="1"/>
</dbReference>
<feature type="signal peptide" evidence="10">
    <location>
        <begin position="1"/>
        <end position="30"/>
    </location>
</feature>
<evidence type="ECO:0000256" key="2">
    <source>
        <dbReference type="ARBA" id="ARBA00010819"/>
    </source>
</evidence>
<evidence type="ECO:0000256" key="7">
    <source>
        <dbReference type="ARBA" id="ARBA00022825"/>
    </source>
</evidence>
<dbReference type="InterPro" id="IPR008979">
    <property type="entry name" value="Galactose-bd-like_sf"/>
</dbReference>
<evidence type="ECO:0000313" key="12">
    <source>
        <dbReference type="EMBL" id="GAA1946330.1"/>
    </source>
</evidence>
<dbReference type="InterPro" id="IPR000383">
    <property type="entry name" value="Xaa-Pro-like_dom"/>
</dbReference>
<keyword evidence="6" id="KW-0378">Hydrolase</keyword>
<evidence type="ECO:0000256" key="5">
    <source>
        <dbReference type="ARBA" id="ARBA00022670"/>
    </source>
</evidence>
<evidence type="ECO:0000259" key="11">
    <source>
        <dbReference type="SMART" id="SM00939"/>
    </source>
</evidence>
<proteinExistence type="inferred from homology"/>
<reference evidence="13" key="1">
    <citation type="journal article" date="2019" name="Int. J. Syst. Evol. Microbiol.">
        <title>The Global Catalogue of Microorganisms (GCM) 10K type strain sequencing project: providing services to taxonomists for standard genome sequencing and annotation.</title>
        <authorList>
            <consortium name="The Broad Institute Genomics Platform"/>
            <consortium name="The Broad Institute Genome Sequencing Center for Infectious Disease"/>
            <person name="Wu L."/>
            <person name="Ma J."/>
        </authorList>
    </citation>
    <scope>NUCLEOTIDE SEQUENCE [LARGE SCALE GENOMIC DNA]</scope>
    <source>
        <strain evidence="13">JCM 14545</strain>
    </source>
</reference>
<gene>
    <name evidence="12" type="ORF">GCM10009754_12840</name>
</gene>
<feature type="chain" id="PRO_5045750954" description="Xaa-Pro dipeptidyl-peptidase" evidence="10">
    <location>
        <begin position="31"/>
        <end position="644"/>
    </location>
</feature>
<comment type="caution">
    <text evidence="12">The sequence shown here is derived from an EMBL/GenBank/DDBJ whole genome shotgun (WGS) entry which is preliminary data.</text>
</comment>
<dbReference type="SUPFAM" id="SSF53474">
    <property type="entry name" value="alpha/beta-Hydrolases"/>
    <property type="match status" value="1"/>
</dbReference>
<dbReference type="SUPFAM" id="SSF49785">
    <property type="entry name" value="Galactose-binding domain-like"/>
    <property type="match status" value="1"/>
</dbReference>
<keyword evidence="4" id="KW-0031">Aminopeptidase</keyword>
<dbReference type="Gene3D" id="1.10.246.70">
    <property type="match status" value="1"/>
</dbReference>
<dbReference type="InterPro" id="IPR029058">
    <property type="entry name" value="AB_hydrolase_fold"/>
</dbReference>
<sequence>MPLHRRVRRAAIIAAVGALTALSLPNLATAAPATKVSGGETQPTFSYADAIRETTYVESPVDGDHDGRPDRVAADVIRPKESDAGLKVPVIMVASPYFARYPVPIPDKDKRAKAKLTPAGDDDYKDVDDDGSPAKFPDWYDNYFVPRGYAVVLVDVPGTRASEGCLTSGGSTETLGVKSVVDWLGGKGKAFDHAGAAVSADWTDGKVGMVGRSWRGTEPNAVATMDVPNLKTIVPISAISSWYDYMRLDGQVRFADYPRDLASRVGSARKTDPGECKPVWDSLAADSAEDTGNYNAFWDERNYVKDVSKVKASVFMVHGLNDWNVLARNGQQFWDGLKANNVPRKLWLHQEAHTDPFNVRNTEWVKQLHHWFDYWLKGVDNGVMSEPQVDVERAPDQWATYSSWPQGGSQRLYLNSDGSSPTRLTPVAPRPPGLGTEVRITDSINQTESQLIANPRKVNPNRVVALGEPLKADTRISGVPTISLTADFSSGGGPLTALLVDYGTGTRVKHSADNGEIGVVPTGKTVCVGEGNAVDTGCLAEFKHDVATTDAEVVAEGWTNSQHRESLTRTSEVKPGQAYGLTWKLQPEDYVFKAGHRIGLVIAATDCTAMPDGCAAAADGKDPWPRVATDIHVNQTSITLPIAP</sequence>
<dbReference type="InterPro" id="IPR005674">
    <property type="entry name" value="CocE/Ser_esterase"/>
</dbReference>
<dbReference type="RefSeq" id="WP_344414472.1">
    <property type="nucleotide sequence ID" value="NZ_BAAANN010000004.1"/>
</dbReference>
<comment type="similarity">
    <text evidence="2">Belongs to the peptidase S15 family.</text>
</comment>
<comment type="catalytic activity">
    <reaction evidence="1">
        <text>Hydrolyzes Xaa-Pro-|- bonds to release unblocked, N-terminal dipeptides from substrates including Ala-Pro-|-p-nitroanilide and (sequentially) Tyr-Pro-|-Phe-Pro-|-Gly-Pro-|-Ile.</text>
        <dbReference type="EC" id="3.4.14.11"/>
    </reaction>
</comment>
<keyword evidence="5" id="KW-0645">Protease</keyword>
<dbReference type="EC" id="3.4.14.11" evidence="3"/>